<evidence type="ECO:0000313" key="2">
    <source>
        <dbReference type="Proteomes" id="UP001056455"/>
    </source>
</evidence>
<evidence type="ECO:0000313" key="1">
    <source>
        <dbReference type="EMBL" id="USQ81479.1"/>
    </source>
</evidence>
<organism evidence="1 2">
    <name type="scientific">Ornithinimicrobium faecis</name>
    <dbReference type="NCBI Taxonomy" id="2934158"/>
    <lineage>
        <taxon>Bacteria</taxon>
        <taxon>Bacillati</taxon>
        <taxon>Actinomycetota</taxon>
        <taxon>Actinomycetes</taxon>
        <taxon>Micrococcales</taxon>
        <taxon>Ornithinimicrobiaceae</taxon>
        <taxon>Ornithinimicrobium</taxon>
    </lineage>
</organism>
<dbReference type="EMBL" id="CP099489">
    <property type="protein sequence ID" value="USQ81479.1"/>
    <property type="molecule type" value="Genomic_DNA"/>
</dbReference>
<dbReference type="Proteomes" id="UP001056455">
    <property type="component" value="Chromosome"/>
</dbReference>
<reference evidence="1" key="1">
    <citation type="submission" date="2022-06" db="EMBL/GenBank/DDBJ databases">
        <title>Ornithinimicrobium HY1793.</title>
        <authorList>
            <person name="Huang Y."/>
        </authorList>
    </citation>
    <scope>NUCLEOTIDE SEQUENCE</scope>
    <source>
        <strain evidence="1">HY1793</strain>
    </source>
</reference>
<keyword evidence="2" id="KW-1185">Reference proteome</keyword>
<gene>
    <name evidence="1" type="ORF">NF556_07470</name>
</gene>
<name>A0ABY4YXK8_9MICO</name>
<evidence type="ECO:0008006" key="3">
    <source>
        <dbReference type="Google" id="ProtNLM"/>
    </source>
</evidence>
<protein>
    <recommendedName>
        <fullName evidence="3">Cell division protein FtsL</fullName>
    </recommendedName>
</protein>
<accession>A0ABY4YXK8</accession>
<dbReference type="RefSeq" id="WP_252594993.1">
    <property type="nucleotide sequence ID" value="NZ_CP099489.1"/>
</dbReference>
<proteinExistence type="predicted"/>
<sequence length="164" mass="16972">MSQMAVARTARVARPAAPRKRAALRVVDAAPTTRSHAGFVVLCLALVVAGLLSALLLNTARAESSFTLSDLRSEQTQLHDTRVTLEAELSQQRSPETLAAAAEDLGLVASPSTAVLRLSDNQVLGVAAQVDPADSSTVVSPFVTTVEGGSERTEQAPEGAVQGG</sequence>